<dbReference type="Proteomes" id="UP001147700">
    <property type="component" value="Unassembled WGS sequence"/>
</dbReference>
<comment type="caution">
    <text evidence="2">The sequence shown here is derived from an EMBL/GenBank/DDBJ whole genome shotgun (WGS) entry which is preliminary data.</text>
</comment>
<feature type="region of interest" description="Disordered" evidence="1">
    <location>
        <begin position="372"/>
        <end position="398"/>
    </location>
</feature>
<evidence type="ECO:0008006" key="4">
    <source>
        <dbReference type="Google" id="ProtNLM"/>
    </source>
</evidence>
<proteinExistence type="predicted"/>
<dbReference type="EMBL" id="JAPCID010000003">
    <property type="protein sequence ID" value="MDA0136410.1"/>
    <property type="molecule type" value="Genomic_DNA"/>
</dbReference>
<name>A0ABT4RCY9_9ACTN</name>
<evidence type="ECO:0000256" key="1">
    <source>
        <dbReference type="SAM" id="MobiDB-lite"/>
    </source>
</evidence>
<reference evidence="2" key="1">
    <citation type="submission" date="2022-10" db="EMBL/GenBank/DDBJ databases">
        <title>The WGS of Solirubrobacter sp. CPCC 204708.</title>
        <authorList>
            <person name="Jiang Z."/>
        </authorList>
    </citation>
    <scope>NUCLEOTIDE SEQUENCE</scope>
    <source>
        <strain evidence="2">CPCC 204708</strain>
    </source>
</reference>
<organism evidence="2 3">
    <name type="scientific">Solirubrobacter deserti</name>
    <dbReference type="NCBI Taxonomy" id="2282478"/>
    <lineage>
        <taxon>Bacteria</taxon>
        <taxon>Bacillati</taxon>
        <taxon>Actinomycetota</taxon>
        <taxon>Thermoleophilia</taxon>
        <taxon>Solirubrobacterales</taxon>
        <taxon>Solirubrobacteraceae</taxon>
        <taxon>Solirubrobacter</taxon>
    </lineage>
</organism>
<accession>A0ABT4RCY9</accession>
<dbReference type="RefSeq" id="WP_202955437.1">
    <property type="nucleotide sequence ID" value="NZ_JAPCID010000003.1"/>
</dbReference>
<protein>
    <recommendedName>
        <fullName evidence="4">Chromosome partitioning protein ParB</fullName>
    </recommendedName>
</protein>
<evidence type="ECO:0000313" key="2">
    <source>
        <dbReference type="EMBL" id="MDA0136410.1"/>
    </source>
</evidence>
<gene>
    <name evidence="2" type="ORF">OJ962_02800</name>
</gene>
<sequence length="398" mass="44065">MPGDGPTIKQLVGRPIGDLLLDPKNPRLPLDLDGDDQFALIQFFDKRYDLDELAESMLEKGFFPQEPLLVLKPDYMSNEDAEGPQHDGHARVVVEGNRRLATLKLLLDEDAQNHVERSAHWRGLRERAEAVRDRLEIVPTQQYAERGEVEDYLGFRHVTGIEQWTAEAKARFVTEMVAGGASFKDAARKIGSRQDAVRRQVITYASLRQAQDDGQDVERAVRFFGVFYRALQTQGIREFVGVPDYREFDAYDPAPVPPGNEPRVAELASWLFGDGAHVKPLFTDSRRLTDLGRVLRAPDAVVLLQEERDFAGALALSDTDKSSIQTSLNKARTELVRANGLAFNFVGDAEVISRARDVARVLDAIVGTLGEPRADSVETSPATGTVEKDSAASGAPKT</sequence>
<evidence type="ECO:0000313" key="3">
    <source>
        <dbReference type="Proteomes" id="UP001147700"/>
    </source>
</evidence>
<keyword evidence="3" id="KW-1185">Reference proteome</keyword>